<dbReference type="AlphaFoldDB" id="A0A1G7G2N1"/>
<organism evidence="2 3">
    <name type="scientific">Limimaricola pyoseonensis</name>
    <dbReference type="NCBI Taxonomy" id="521013"/>
    <lineage>
        <taxon>Bacteria</taxon>
        <taxon>Pseudomonadati</taxon>
        <taxon>Pseudomonadota</taxon>
        <taxon>Alphaproteobacteria</taxon>
        <taxon>Rhodobacterales</taxon>
        <taxon>Paracoccaceae</taxon>
        <taxon>Limimaricola</taxon>
    </lineage>
</organism>
<feature type="compositionally biased region" description="Low complexity" evidence="1">
    <location>
        <begin position="8"/>
        <end position="20"/>
    </location>
</feature>
<protein>
    <submittedName>
        <fullName evidence="2">Uncharacterized protein</fullName>
    </submittedName>
</protein>
<dbReference type="EMBL" id="FNAT01000004">
    <property type="protein sequence ID" value="SDE82343.1"/>
    <property type="molecule type" value="Genomic_DNA"/>
</dbReference>
<dbReference type="STRING" id="521013.SAMN04488567_2687"/>
<feature type="region of interest" description="Disordered" evidence="1">
    <location>
        <begin position="1"/>
        <end position="20"/>
    </location>
</feature>
<accession>A0A1G7G2N1</accession>
<sequence length="162" mass="17622">MTATIPHPSASPRPDPRAALSSDDRRLLAQLRVSALRCRAGARMELSRACAMVGTRRDLAPEAMLDALLATLGEALGRSPRFFRPTARALSFDESWLLRLIACLRAGDEASATFLLHSRVSRDVRRSVVHLVARVAAEVETLTAASAPPDYRSPPQPQRIAS</sequence>
<evidence type="ECO:0000256" key="1">
    <source>
        <dbReference type="SAM" id="MobiDB-lite"/>
    </source>
</evidence>
<proteinExistence type="predicted"/>
<name>A0A1G7G2N1_9RHOB</name>
<evidence type="ECO:0000313" key="3">
    <source>
        <dbReference type="Proteomes" id="UP000198922"/>
    </source>
</evidence>
<evidence type="ECO:0000313" key="2">
    <source>
        <dbReference type="EMBL" id="SDE82343.1"/>
    </source>
</evidence>
<dbReference type="Proteomes" id="UP000198922">
    <property type="component" value="Unassembled WGS sequence"/>
</dbReference>
<reference evidence="3" key="1">
    <citation type="submission" date="2016-10" db="EMBL/GenBank/DDBJ databases">
        <authorList>
            <person name="Varghese N."/>
            <person name="Submissions S."/>
        </authorList>
    </citation>
    <scope>NUCLEOTIDE SEQUENCE [LARGE SCALE GENOMIC DNA]</scope>
    <source>
        <strain evidence="3">DSM 21424</strain>
    </source>
</reference>
<gene>
    <name evidence="2" type="ORF">SAMN04488567_2687</name>
</gene>
<keyword evidence="3" id="KW-1185">Reference proteome</keyword>
<dbReference type="OrthoDB" id="7854136at2"/>
<dbReference type="RefSeq" id="WP_090112782.1">
    <property type="nucleotide sequence ID" value="NZ_FNAT01000004.1"/>
</dbReference>